<protein>
    <recommendedName>
        <fullName evidence="2">HTH marR-type domain-containing protein</fullName>
    </recommendedName>
</protein>
<dbReference type="Proteomes" id="UP000628854">
    <property type="component" value="Unassembled WGS sequence"/>
</dbReference>
<dbReference type="Pfam" id="PF12802">
    <property type="entry name" value="MarR_2"/>
    <property type="match status" value="1"/>
</dbReference>
<dbReference type="SMART" id="SM00347">
    <property type="entry name" value="HTH_MARR"/>
    <property type="match status" value="1"/>
</dbReference>
<dbReference type="Gene3D" id="1.10.10.10">
    <property type="entry name" value="Winged helix-like DNA-binding domain superfamily/Winged helix DNA-binding domain"/>
    <property type="match status" value="1"/>
</dbReference>
<reference evidence="4" key="1">
    <citation type="journal article" date="2019" name="Int. J. Syst. Evol. Microbiol.">
        <title>The Global Catalogue of Microorganisms (GCM) 10K type strain sequencing project: providing services to taxonomists for standard genome sequencing and annotation.</title>
        <authorList>
            <consortium name="The Broad Institute Genomics Platform"/>
            <consortium name="The Broad Institute Genome Sequencing Center for Infectious Disease"/>
            <person name="Wu L."/>
            <person name="Ma J."/>
        </authorList>
    </citation>
    <scope>NUCLEOTIDE SEQUENCE [LARGE SCALE GENOMIC DNA]</scope>
    <source>
        <strain evidence="4">CGMCC 1.15928</strain>
    </source>
</reference>
<organism evidence="3 4">
    <name type="scientific">Henriciella pelagia</name>
    <dbReference type="NCBI Taxonomy" id="1977912"/>
    <lineage>
        <taxon>Bacteria</taxon>
        <taxon>Pseudomonadati</taxon>
        <taxon>Pseudomonadota</taxon>
        <taxon>Alphaproteobacteria</taxon>
        <taxon>Hyphomonadales</taxon>
        <taxon>Hyphomonadaceae</taxon>
        <taxon>Henriciella</taxon>
    </lineage>
</organism>
<evidence type="ECO:0000313" key="3">
    <source>
        <dbReference type="EMBL" id="GGB64755.1"/>
    </source>
</evidence>
<evidence type="ECO:0000256" key="1">
    <source>
        <dbReference type="SAM" id="MobiDB-lite"/>
    </source>
</evidence>
<keyword evidence="4" id="KW-1185">Reference proteome</keyword>
<dbReference type="InterPro" id="IPR000835">
    <property type="entry name" value="HTH_MarR-typ"/>
</dbReference>
<comment type="caution">
    <text evidence="3">The sequence shown here is derived from an EMBL/GenBank/DDBJ whole genome shotgun (WGS) entry which is preliminary data.</text>
</comment>
<gene>
    <name evidence="3" type="ORF">GCM10011503_11960</name>
</gene>
<dbReference type="PRINTS" id="PR00598">
    <property type="entry name" value="HTHMARR"/>
</dbReference>
<feature type="region of interest" description="Disordered" evidence="1">
    <location>
        <begin position="1"/>
        <end position="21"/>
    </location>
</feature>
<evidence type="ECO:0000313" key="4">
    <source>
        <dbReference type="Proteomes" id="UP000628854"/>
    </source>
</evidence>
<name>A0ABQ1JEV9_9PROT</name>
<accession>A0ABQ1JEV9</accession>
<dbReference type="InterPro" id="IPR036390">
    <property type="entry name" value="WH_DNA-bd_sf"/>
</dbReference>
<evidence type="ECO:0000259" key="2">
    <source>
        <dbReference type="SMART" id="SM00347"/>
    </source>
</evidence>
<dbReference type="RefSeq" id="WP_158084585.1">
    <property type="nucleotide sequence ID" value="NZ_BMKF01000001.1"/>
</dbReference>
<feature type="domain" description="HTH marR-type" evidence="2">
    <location>
        <begin position="52"/>
        <end position="149"/>
    </location>
</feature>
<proteinExistence type="predicted"/>
<dbReference type="SUPFAM" id="SSF46785">
    <property type="entry name" value="Winged helix' DNA-binding domain"/>
    <property type="match status" value="1"/>
</dbReference>
<sequence>MPKTRKQGKPTSGTGGVRPAEQRYPRGSLLMWSMLRGFIWMERCLQANVEARGWAPLSRAESQVMLLTSAGITRQVEISKALGFSRQAINQTMKQLKARGLIDILPDPEDGRCKVIAFAEEGAGMRADALEIMELMEQELVDRIGVKTVDAMYEALERNWGDIPIFDHD</sequence>
<dbReference type="InterPro" id="IPR036388">
    <property type="entry name" value="WH-like_DNA-bd_sf"/>
</dbReference>
<dbReference type="EMBL" id="BMKF01000001">
    <property type="protein sequence ID" value="GGB64755.1"/>
    <property type="molecule type" value="Genomic_DNA"/>
</dbReference>